<feature type="transmembrane region" description="Helical" evidence="1">
    <location>
        <begin position="234"/>
        <end position="253"/>
    </location>
</feature>
<sequence length="459" mass="54130">MTQKKYIISLILPLIICSAFILCAAIGMLIYPEAFHKFFSPARLFREIPPIAPHKSYYWDVEAYAEMAINPSCKAFYPLWPLIIREIFHPQTIEQAAHYFLVVATALFFISNFLLFWVLKIGLQRLYLTFLLVLAYAVNPMAIFRVIGYTESLFTTFSIIFIWLCLPKLKLNAQIKLCLLFAITLLMTLTRPVLVQIFFATTASIFTIISLEILQQPRYSFWRNLLASIQKYKYELKMTITIWLAALLGYSIYGSFCLRTRGDFFAPFHDQSQWGKTLGLHLELLLFPKSMLFDLFGLYFPLIILFLSLTFVYLKVIKQQQNLFIPQYKFWWNILYIYPPLLICVYVFNLIRFKKIKLQTDLNRFVLSNYSKNLSKNYIFWFSIYFTSAHSIIIFLTQDRLHSLSRYVFALPFFYVALGYLYRCLPGKIKYQTLFCFISFSAIALVQQWINYGQDKWLG</sequence>
<dbReference type="HOGENOM" id="CLU_595454_0_0_3"/>
<feature type="transmembrane region" description="Helical" evidence="1">
    <location>
        <begin position="126"/>
        <end position="143"/>
    </location>
</feature>
<reference evidence="2 3" key="1">
    <citation type="submission" date="2012-06" db="EMBL/GenBank/DDBJ databases">
        <title>Finished chromosome of genome of Cylindrospermum stagnale PCC 7417.</title>
        <authorList>
            <consortium name="US DOE Joint Genome Institute"/>
            <person name="Gugger M."/>
            <person name="Coursin T."/>
            <person name="Rippka R."/>
            <person name="Tandeau De Marsac N."/>
            <person name="Huntemann M."/>
            <person name="Wei C.-L."/>
            <person name="Han J."/>
            <person name="Detter J.C."/>
            <person name="Han C."/>
            <person name="Tapia R."/>
            <person name="Chen A."/>
            <person name="Kyrpides N."/>
            <person name="Mavromatis K."/>
            <person name="Markowitz V."/>
            <person name="Szeto E."/>
            <person name="Ivanova N."/>
            <person name="Pagani I."/>
            <person name="Pati A."/>
            <person name="Goodwin L."/>
            <person name="Nordberg H.P."/>
            <person name="Cantor M.N."/>
            <person name="Hua S.X."/>
            <person name="Woyke T."/>
            <person name="Kerfeld C.A."/>
        </authorList>
    </citation>
    <scope>NUCLEOTIDE SEQUENCE [LARGE SCALE GENOMIC DNA]</scope>
    <source>
        <strain evidence="2 3">PCC 7417</strain>
    </source>
</reference>
<proteinExistence type="predicted"/>
<feature type="transmembrane region" description="Helical" evidence="1">
    <location>
        <begin position="296"/>
        <end position="314"/>
    </location>
</feature>
<keyword evidence="1" id="KW-1133">Transmembrane helix</keyword>
<dbReference type="RefSeq" id="WP_015210297.1">
    <property type="nucleotide sequence ID" value="NC_019757.1"/>
</dbReference>
<organism evidence="2 3">
    <name type="scientific">Cylindrospermum stagnale PCC 7417</name>
    <dbReference type="NCBI Taxonomy" id="56107"/>
    <lineage>
        <taxon>Bacteria</taxon>
        <taxon>Bacillati</taxon>
        <taxon>Cyanobacteriota</taxon>
        <taxon>Cyanophyceae</taxon>
        <taxon>Nostocales</taxon>
        <taxon>Nostocaceae</taxon>
        <taxon>Cylindrospermum</taxon>
    </lineage>
</organism>
<dbReference type="KEGG" id="csg:Cylst_5012"/>
<name>K9X617_9NOST</name>
<feature type="transmembrane region" description="Helical" evidence="1">
    <location>
        <begin position="404"/>
        <end position="423"/>
    </location>
</feature>
<keyword evidence="1" id="KW-0472">Membrane</keyword>
<evidence type="ECO:0000313" key="2">
    <source>
        <dbReference type="EMBL" id="AFZ27062.1"/>
    </source>
</evidence>
<accession>K9X617</accession>
<keyword evidence="1" id="KW-0812">Transmembrane</keyword>
<feature type="transmembrane region" description="Helical" evidence="1">
    <location>
        <begin position="96"/>
        <end position="119"/>
    </location>
</feature>
<dbReference type="GO" id="GO:0016757">
    <property type="term" value="F:glycosyltransferase activity"/>
    <property type="evidence" value="ECO:0007669"/>
    <property type="project" value="UniProtKB-KW"/>
</dbReference>
<dbReference type="Proteomes" id="UP000010475">
    <property type="component" value="Chromosome"/>
</dbReference>
<dbReference type="eggNOG" id="ENOG5032SKH">
    <property type="taxonomic scope" value="Bacteria"/>
</dbReference>
<feature type="transmembrane region" description="Helical" evidence="1">
    <location>
        <begin position="7"/>
        <end position="31"/>
    </location>
</feature>
<gene>
    <name evidence="2" type="ORF">Cylst_5012</name>
</gene>
<feature type="transmembrane region" description="Helical" evidence="1">
    <location>
        <begin position="378"/>
        <end position="397"/>
    </location>
</feature>
<dbReference type="AlphaFoldDB" id="K9X617"/>
<keyword evidence="2" id="KW-0328">Glycosyltransferase</keyword>
<protein>
    <submittedName>
        <fullName evidence="2">Mannosyltransferase (PIG-V)</fullName>
    </submittedName>
</protein>
<feature type="transmembrane region" description="Helical" evidence="1">
    <location>
        <begin position="195"/>
        <end position="214"/>
    </location>
</feature>
<dbReference type="OrthoDB" id="570488at2"/>
<evidence type="ECO:0000256" key="1">
    <source>
        <dbReference type="SAM" id="Phobius"/>
    </source>
</evidence>
<dbReference type="EMBL" id="CP003642">
    <property type="protein sequence ID" value="AFZ27062.1"/>
    <property type="molecule type" value="Genomic_DNA"/>
</dbReference>
<keyword evidence="2" id="KW-0808">Transferase</keyword>
<evidence type="ECO:0000313" key="3">
    <source>
        <dbReference type="Proteomes" id="UP000010475"/>
    </source>
</evidence>
<dbReference type="STRING" id="56107.Cylst_5012"/>
<feature type="transmembrane region" description="Helical" evidence="1">
    <location>
        <begin position="335"/>
        <end position="353"/>
    </location>
</feature>
<keyword evidence="3" id="KW-1185">Reference proteome</keyword>
<feature type="transmembrane region" description="Helical" evidence="1">
    <location>
        <begin position="429"/>
        <end position="450"/>
    </location>
</feature>